<evidence type="ECO:0000313" key="1">
    <source>
        <dbReference type="EMBL" id="KAF3522260.1"/>
    </source>
</evidence>
<gene>
    <name evidence="1" type="ORF">F2Q69_00047682</name>
</gene>
<evidence type="ECO:0000313" key="2">
    <source>
        <dbReference type="Proteomes" id="UP000712600"/>
    </source>
</evidence>
<reference evidence="1" key="1">
    <citation type="submission" date="2019-12" db="EMBL/GenBank/DDBJ databases">
        <title>Genome sequencing and annotation of Brassica cretica.</title>
        <authorList>
            <person name="Studholme D.J."/>
            <person name="Sarris P."/>
        </authorList>
    </citation>
    <scope>NUCLEOTIDE SEQUENCE</scope>
    <source>
        <strain evidence="1">PFS-109/04</strain>
        <tissue evidence="1">Leaf</tissue>
    </source>
</reference>
<dbReference type="AlphaFoldDB" id="A0A8S9PQX0"/>
<comment type="caution">
    <text evidence="1">The sequence shown here is derived from an EMBL/GenBank/DDBJ whole genome shotgun (WGS) entry which is preliminary data.</text>
</comment>
<accession>A0A8S9PQX0</accession>
<dbReference type="Proteomes" id="UP000712600">
    <property type="component" value="Unassembled WGS sequence"/>
</dbReference>
<protein>
    <submittedName>
        <fullName evidence="1">Uncharacterized protein</fullName>
    </submittedName>
</protein>
<sequence>MAPLFFCPLPMTTAKWLEELYTVHGVDRVVVVDLASTTESPEAVRDGFGGAYLTFFETCGLFYPIPEPTLSVLAELALSLT</sequence>
<name>A0A8S9PQX0_BRACR</name>
<dbReference type="EMBL" id="QGKX02001347">
    <property type="protein sequence ID" value="KAF3522260.1"/>
    <property type="molecule type" value="Genomic_DNA"/>
</dbReference>
<organism evidence="1 2">
    <name type="scientific">Brassica cretica</name>
    <name type="common">Mustard</name>
    <dbReference type="NCBI Taxonomy" id="69181"/>
    <lineage>
        <taxon>Eukaryota</taxon>
        <taxon>Viridiplantae</taxon>
        <taxon>Streptophyta</taxon>
        <taxon>Embryophyta</taxon>
        <taxon>Tracheophyta</taxon>
        <taxon>Spermatophyta</taxon>
        <taxon>Magnoliopsida</taxon>
        <taxon>eudicotyledons</taxon>
        <taxon>Gunneridae</taxon>
        <taxon>Pentapetalae</taxon>
        <taxon>rosids</taxon>
        <taxon>malvids</taxon>
        <taxon>Brassicales</taxon>
        <taxon>Brassicaceae</taxon>
        <taxon>Brassiceae</taxon>
        <taxon>Brassica</taxon>
    </lineage>
</organism>
<proteinExistence type="predicted"/>